<keyword evidence="2" id="KW-1185">Reference proteome</keyword>
<organism evidence="1 2">
    <name type="scientific">Camellia lanceoleosa</name>
    <dbReference type="NCBI Taxonomy" id="1840588"/>
    <lineage>
        <taxon>Eukaryota</taxon>
        <taxon>Viridiplantae</taxon>
        <taxon>Streptophyta</taxon>
        <taxon>Embryophyta</taxon>
        <taxon>Tracheophyta</taxon>
        <taxon>Spermatophyta</taxon>
        <taxon>Magnoliopsida</taxon>
        <taxon>eudicotyledons</taxon>
        <taxon>Gunneridae</taxon>
        <taxon>Pentapetalae</taxon>
        <taxon>asterids</taxon>
        <taxon>Ericales</taxon>
        <taxon>Theaceae</taxon>
        <taxon>Camellia</taxon>
    </lineage>
</organism>
<name>A0ACC0IHM5_9ERIC</name>
<dbReference type="EMBL" id="CM045763">
    <property type="protein sequence ID" value="KAI8023621.1"/>
    <property type="molecule type" value="Genomic_DNA"/>
</dbReference>
<evidence type="ECO:0000313" key="1">
    <source>
        <dbReference type="EMBL" id="KAI8023621.1"/>
    </source>
</evidence>
<dbReference type="Proteomes" id="UP001060215">
    <property type="component" value="Chromosome 6"/>
</dbReference>
<gene>
    <name evidence="1" type="ORF">LOK49_LG03G02134</name>
</gene>
<sequence>MSDQTKPVLQKPPGYRDPNAPVYPRPRPPTKKPVLPLSLHQRKKRRRRCRFCCCYVTVILLLLLLLAAVCGCFFYLYYQPHFPVFYLQSLKFSRFKLISGPDGPSLSSQAVVRIEVRNPNSVLRLNYGKSVVELSGEGVDLGTAKRPEFRQGRKNTTVLKFTVAVRNVVVESGTAAKKLKGGVRNKRVVVRTEVRTGIGVAADWWSSVKVGVRVLCDGVSLKKVEAGAVPKCNVYMFKWFKL</sequence>
<accession>A0ACC0IHM5</accession>
<reference evidence="1 2" key="1">
    <citation type="journal article" date="2022" name="Plant J.">
        <title>Chromosome-level genome of Camellia lanceoleosa provides a valuable resource for understanding genome evolution and self-incompatibility.</title>
        <authorList>
            <person name="Gong W."/>
            <person name="Xiao S."/>
            <person name="Wang L."/>
            <person name="Liao Z."/>
            <person name="Chang Y."/>
            <person name="Mo W."/>
            <person name="Hu G."/>
            <person name="Li W."/>
            <person name="Zhao G."/>
            <person name="Zhu H."/>
            <person name="Hu X."/>
            <person name="Ji K."/>
            <person name="Xiang X."/>
            <person name="Song Q."/>
            <person name="Yuan D."/>
            <person name="Jin S."/>
            <person name="Zhang L."/>
        </authorList>
    </citation>
    <scope>NUCLEOTIDE SEQUENCE [LARGE SCALE GENOMIC DNA]</scope>
    <source>
        <strain evidence="1">SQ_2022a</strain>
    </source>
</reference>
<protein>
    <submittedName>
        <fullName evidence="1">NDR1/HIN1-like protein 13</fullName>
    </submittedName>
</protein>
<evidence type="ECO:0000313" key="2">
    <source>
        <dbReference type="Proteomes" id="UP001060215"/>
    </source>
</evidence>
<proteinExistence type="predicted"/>
<comment type="caution">
    <text evidence="1">The sequence shown here is derived from an EMBL/GenBank/DDBJ whole genome shotgun (WGS) entry which is preliminary data.</text>
</comment>